<dbReference type="AlphaFoldDB" id="A0AAV2D7C0"/>
<accession>A0AAV2D7C0</accession>
<gene>
    <name evidence="1" type="ORF">LTRI10_LOCUS11963</name>
</gene>
<dbReference type="Proteomes" id="UP001497516">
    <property type="component" value="Chromosome 2"/>
</dbReference>
<proteinExistence type="predicted"/>
<protein>
    <submittedName>
        <fullName evidence="1">Uncharacterized protein</fullName>
    </submittedName>
</protein>
<dbReference type="PANTHER" id="PTHR33116:SF78">
    <property type="entry name" value="OS12G0587133 PROTEIN"/>
    <property type="match status" value="1"/>
</dbReference>
<name>A0AAV2D7C0_9ROSI</name>
<dbReference type="EMBL" id="OZ034815">
    <property type="protein sequence ID" value="CAL1369261.1"/>
    <property type="molecule type" value="Genomic_DNA"/>
</dbReference>
<evidence type="ECO:0000313" key="2">
    <source>
        <dbReference type="Proteomes" id="UP001497516"/>
    </source>
</evidence>
<evidence type="ECO:0000313" key="1">
    <source>
        <dbReference type="EMBL" id="CAL1369261.1"/>
    </source>
</evidence>
<organism evidence="1 2">
    <name type="scientific">Linum trigynum</name>
    <dbReference type="NCBI Taxonomy" id="586398"/>
    <lineage>
        <taxon>Eukaryota</taxon>
        <taxon>Viridiplantae</taxon>
        <taxon>Streptophyta</taxon>
        <taxon>Embryophyta</taxon>
        <taxon>Tracheophyta</taxon>
        <taxon>Spermatophyta</taxon>
        <taxon>Magnoliopsida</taxon>
        <taxon>eudicotyledons</taxon>
        <taxon>Gunneridae</taxon>
        <taxon>Pentapetalae</taxon>
        <taxon>rosids</taxon>
        <taxon>fabids</taxon>
        <taxon>Malpighiales</taxon>
        <taxon>Linaceae</taxon>
        <taxon>Linum</taxon>
    </lineage>
</organism>
<dbReference type="PANTHER" id="PTHR33116">
    <property type="entry name" value="REVERSE TRANSCRIPTASE ZINC-BINDING DOMAIN-CONTAINING PROTEIN-RELATED-RELATED"/>
    <property type="match status" value="1"/>
</dbReference>
<reference evidence="1 2" key="1">
    <citation type="submission" date="2024-04" db="EMBL/GenBank/DDBJ databases">
        <authorList>
            <person name="Fracassetti M."/>
        </authorList>
    </citation>
    <scope>NUCLEOTIDE SEQUENCE [LARGE SCALE GENOMIC DNA]</scope>
</reference>
<sequence length="228" mass="25852">MEKMGEAWKSLLLSHGGKEIPLKSVIQAIPSFTMCLFLLPVSLTKKMDTLLSNSFWSGSMEKSSLHWCKKEILCTPKSEGGLGFRSFRDFNLALLAEQAWRLLTHPESLWSRLLKGLYFPRGNFPTTKKGSKPSWIWASLWESKKVIDLGAIRVIGTGEDTWIDQDPWVPFLQKASIQSGPQNHSRVSTWIDPGDRIWNNELIEGHVSSSHKEAILRIPIGEEDSKDF</sequence>
<keyword evidence="2" id="KW-1185">Reference proteome</keyword>